<feature type="compositionally biased region" description="Basic and acidic residues" evidence="4">
    <location>
        <begin position="27"/>
        <end position="57"/>
    </location>
</feature>
<dbReference type="PANTHER" id="PTHR23424">
    <property type="entry name" value="SERUM AMYLOID A"/>
    <property type="match status" value="1"/>
</dbReference>
<comment type="similarity">
    <text evidence="3">Belongs to the SAAL1 family.</text>
</comment>
<feature type="region of interest" description="Disordered" evidence="4">
    <location>
        <begin position="525"/>
        <end position="546"/>
    </location>
</feature>
<dbReference type="EnsemblMetazoa" id="AATE007732-RA">
    <property type="protein sequence ID" value="AATE007732-PA.1"/>
    <property type="gene ID" value="AATE007732"/>
</dbReference>
<protein>
    <recommendedName>
        <fullName evidence="6">Protein SAAL1</fullName>
    </recommendedName>
</protein>
<sequence length="546" mass="62446">MDTSDAILENKVSSEDVEAHKTTPYREGSEDKRDSPLSKDNMGKDEPKDREERKETAAEQPTGASNEDDDEDSEKLMEKIETLKGDRIGETMYSERFVLCTILKLQQRTDKLLEDDEEFERDLCNLWDMTIEPDVVRFLLQQEVLELFLALATPSKDYRLIEILFGIIGNMCCVGEMHDYMYRHSELLLSLCDFLPVPDAPVLVQLMRTLTTLFDRSDDEQYRWFDVVKKVDNLTEKLAYILATSTNRALLEHTVETINAMINRFTEAEVDYAQLKEFYCMFAKSCLPEGLFEAFRQLYPAKGVDARANTNGFDEDPLTLKDLKSMRRFLEIHEHLIVNANELYESHVEEVVQCVYRVLASFVSESMLFPLTKHHVSMFVSINNIYSGILYHFHSDSFVCMVRIYELLARAVSNSATERHETQEPSKATDNPTQEPMEQDDDQPDGGEEEFDAETASAELLEAIFYLVGPIDEQIIRSAVQQSQLKPTTIDLLCRGIRVELDGDPLLFQTCTKLMNSVTTAEQAATSLQSNGHENTQQLDSTPKSE</sequence>
<feature type="region of interest" description="Disordered" evidence="4">
    <location>
        <begin position="415"/>
        <end position="452"/>
    </location>
</feature>
<dbReference type="SUPFAM" id="SSF48371">
    <property type="entry name" value="ARM repeat"/>
    <property type="match status" value="1"/>
</dbReference>
<comment type="subcellular location">
    <subcellularLocation>
        <location evidence="1">Nucleus</location>
    </subcellularLocation>
</comment>
<dbReference type="AlphaFoldDB" id="A0A182IY43"/>
<dbReference type="VEuPathDB" id="VectorBase:AATE007732"/>
<evidence type="ECO:0000256" key="3">
    <source>
        <dbReference type="ARBA" id="ARBA00038401"/>
    </source>
</evidence>
<evidence type="ECO:0000256" key="1">
    <source>
        <dbReference type="ARBA" id="ARBA00004123"/>
    </source>
</evidence>
<evidence type="ECO:0008006" key="6">
    <source>
        <dbReference type="Google" id="ProtNLM"/>
    </source>
</evidence>
<dbReference type="Gene3D" id="1.25.10.10">
    <property type="entry name" value="Leucine-rich Repeat Variant"/>
    <property type="match status" value="1"/>
</dbReference>
<reference evidence="5" key="1">
    <citation type="submission" date="2022-08" db="UniProtKB">
        <authorList>
            <consortium name="EnsemblMetazoa"/>
        </authorList>
    </citation>
    <scope>IDENTIFICATION</scope>
    <source>
        <strain evidence="5">EBRO</strain>
    </source>
</reference>
<organism evidence="5">
    <name type="scientific">Anopheles atroparvus</name>
    <name type="common">European mosquito</name>
    <dbReference type="NCBI Taxonomy" id="41427"/>
    <lineage>
        <taxon>Eukaryota</taxon>
        <taxon>Metazoa</taxon>
        <taxon>Ecdysozoa</taxon>
        <taxon>Arthropoda</taxon>
        <taxon>Hexapoda</taxon>
        <taxon>Insecta</taxon>
        <taxon>Pterygota</taxon>
        <taxon>Neoptera</taxon>
        <taxon>Endopterygota</taxon>
        <taxon>Diptera</taxon>
        <taxon>Nematocera</taxon>
        <taxon>Culicoidea</taxon>
        <taxon>Culicidae</taxon>
        <taxon>Anophelinae</taxon>
        <taxon>Anopheles</taxon>
    </lineage>
</organism>
<dbReference type="GO" id="GO:0005654">
    <property type="term" value="C:nucleoplasm"/>
    <property type="evidence" value="ECO:0007669"/>
    <property type="project" value="TreeGrafter"/>
</dbReference>
<feature type="compositionally biased region" description="Basic and acidic residues" evidence="4">
    <location>
        <begin position="12"/>
        <end position="21"/>
    </location>
</feature>
<accession>A0A182IY43</accession>
<evidence type="ECO:0000313" key="5">
    <source>
        <dbReference type="EnsemblMetazoa" id="AATE007732-PA.1"/>
    </source>
</evidence>
<dbReference type="InterPro" id="IPR016024">
    <property type="entry name" value="ARM-type_fold"/>
</dbReference>
<name>A0A182IY43_ANOAO</name>
<dbReference type="InterPro" id="IPR052464">
    <property type="entry name" value="Synovial_Prolif_Regulator"/>
</dbReference>
<dbReference type="PANTHER" id="PTHR23424:SF23">
    <property type="entry name" value="PROTEIN SAAL1"/>
    <property type="match status" value="1"/>
</dbReference>
<feature type="region of interest" description="Disordered" evidence="4">
    <location>
        <begin position="1"/>
        <end position="74"/>
    </location>
</feature>
<dbReference type="InterPro" id="IPR011989">
    <property type="entry name" value="ARM-like"/>
</dbReference>
<evidence type="ECO:0000256" key="4">
    <source>
        <dbReference type="SAM" id="MobiDB-lite"/>
    </source>
</evidence>
<evidence type="ECO:0000256" key="2">
    <source>
        <dbReference type="ARBA" id="ARBA00023242"/>
    </source>
</evidence>
<proteinExistence type="inferred from homology"/>
<feature type="compositionally biased region" description="Acidic residues" evidence="4">
    <location>
        <begin position="437"/>
        <end position="452"/>
    </location>
</feature>
<keyword evidence="2" id="KW-0539">Nucleus</keyword>